<comment type="subcellular location">
    <subcellularLocation>
        <location evidence="1">Cell membrane</location>
        <topology evidence="1">Multi-pass membrane protein</topology>
    </subcellularLocation>
</comment>
<evidence type="ECO:0000256" key="6">
    <source>
        <dbReference type="SAM" id="Phobius"/>
    </source>
</evidence>
<feature type="transmembrane region" description="Helical" evidence="6">
    <location>
        <begin position="218"/>
        <end position="239"/>
    </location>
</feature>
<proteinExistence type="predicted"/>
<keyword evidence="4 6" id="KW-1133">Transmembrane helix</keyword>
<dbReference type="GO" id="GO:0005886">
    <property type="term" value="C:plasma membrane"/>
    <property type="evidence" value="ECO:0007669"/>
    <property type="project" value="UniProtKB-SubCell"/>
</dbReference>
<name>A0A7C3Z8H3_9BACT</name>
<keyword evidence="3 6" id="KW-0812">Transmembrane</keyword>
<dbReference type="EMBL" id="DTMF01000172">
    <property type="protein sequence ID" value="HGF34090.1"/>
    <property type="molecule type" value="Genomic_DNA"/>
</dbReference>
<feature type="transmembrane region" description="Helical" evidence="6">
    <location>
        <begin position="122"/>
        <end position="142"/>
    </location>
</feature>
<accession>A0A7C3Z8H3</accession>
<dbReference type="NCBIfam" id="TIGR00374">
    <property type="entry name" value="flippase-like domain"/>
    <property type="match status" value="1"/>
</dbReference>
<dbReference type="PANTHER" id="PTHR40277">
    <property type="entry name" value="BLL5419 PROTEIN"/>
    <property type="match status" value="1"/>
</dbReference>
<feature type="transmembrane region" description="Helical" evidence="6">
    <location>
        <begin position="280"/>
        <end position="299"/>
    </location>
</feature>
<feature type="transmembrane region" description="Helical" evidence="6">
    <location>
        <begin position="148"/>
        <end position="169"/>
    </location>
</feature>
<protein>
    <submittedName>
        <fullName evidence="7">Flippase-like domain-containing protein</fullName>
    </submittedName>
</protein>
<feature type="transmembrane region" description="Helical" evidence="6">
    <location>
        <begin position="38"/>
        <end position="62"/>
    </location>
</feature>
<reference evidence="7" key="1">
    <citation type="journal article" date="2020" name="mSystems">
        <title>Genome- and Community-Level Interaction Insights into Carbon Utilization and Element Cycling Functions of Hydrothermarchaeota in Hydrothermal Sediment.</title>
        <authorList>
            <person name="Zhou Z."/>
            <person name="Liu Y."/>
            <person name="Xu W."/>
            <person name="Pan J."/>
            <person name="Luo Z.H."/>
            <person name="Li M."/>
        </authorList>
    </citation>
    <scope>NUCLEOTIDE SEQUENCE [LARGE SCALE GENOMIC DNA]</scope>
    <source>
        <strain evidence="7">SpSt-897</strain>
    </source>
</reference>
<sequence>MRQLNLVLLGLAFLFFLWMLHQVGWPTIWQHLLSVGWWWPLVLLPYGLVNGIEAVSWNLLLLSPEPRPSLARLFRLRLAGEALNTLTPTAGLGGEPFKAARLASLGVSWQEATASVIIHKGVAILSLVLYIFLGLALVPFLLTLSTSLIWLLVLGAILLALGALVFIVLQGRDPCIQGIRLLERLGVCPRALKDKEAALETLDAQMASFYREHPGRGFLSLAFFFLSWLTHAIEVYLIFRLLGHPISWGLAVCLDALAMLFTALGFFIPVSLGIQDGGNILLALGFNLGATLGAAFSLIRRLREAFWLGLGLIFAARER</sequence>
<keyword evidence="5 6" id="KW-0472">Membrane</keyword>
<evidence type="ECO:0000256" key="1">
    <source>
        <dbReference type="ARBA" id="ARBA00004651"/>
    </source>
</evidence>
<evidence type="ECO:0000313" key="7">
    <source>
        <dbReference type="EMBL" id="HGF34090.1"/>
    </source>
</evidence>
<dbReference type="PANTHER" id="PTHR40277:SF1">
    <property type="entry name" value="BLL5419 PROTEIN"/>
    <property type="match status" value="1"/>
</dbReference>
<keyword evidence="2" id="KW-1003">Cell membrane</keyword>
<evidence type="ECO:0000256" key="2">
    <source>
        <dbReference type="ARBA" id="ARBA00022475"/>
    </source>
</evidence>
<dbReference type="Pfam" id="PF03706">
    <property type="entry name" value="LPG_synthase_TM"/>
    <property type="match status" value="1"/>
</dbReference>
<evidence type="ECO:0000256" key="4">
    <source>
        <dbReference type="ARBA" id="ARBA00022989"/>
    </source>
</evidence>
<comment type="caution">
    <text evidence="7">The sequence shown here is derived from an EMBL/GenBank/DDBJ whole genome shotgun (WGS) entry which is preliminary data.</text>
</comment>
<gene>
    <name evidence="7" type="ORF">ENW96_06830</name>
</gene>
<dbReference type="AlphaFoldDB" id="A0A7C3Z8H3"/>
<dbReference type="InterPro" id="IPR022791">
    <property type="entry name" value="L-PG_synthase/AglD"/>
</dbReference>
<evidence type="ECO:0000256" key="5">
    <source>
        <dbReference type="ARBA" id="ARBA00023136"/>
    </source>
</evidence>
<feature type="transmembrane region" description="Helical" evidence="6">
    <location>
        <begin position="245"/>
        <end position="268"/>
    </location>
</feature>
<organism evidence="7">
    <name type="scientific">Desulfobacca acetoxidans</name>
    <dbReference type="NCBI Taxonomy" id="60893"/>
    <lineage>
        <taxon>Bacteria</taxon>
        <taxon>Pseudomonadati</taxon>
        <taxon>Thermodesulfobacteriota</taxon>
        <taxon>Desulfobaccia</taxon>
        <taxon>Desulfobaccales</taxon>
        <taxon>Desulfobaccaceae</taxon>
        <taxon>Desulfobacca</taxon>
    </lineage>
</organism>
<evidence type="ECO:0000256" key="3">
    <source>
        <dbReference type="ARBA" id="ARBA00022692"/>
    </source>
</evidence>